<dbReference type="GO" id="GO:0016094">
    <property type="term" value="P:polyprenol biosynthetic process"/>
    <property type="evidence" value="ECO:0007669"/>
    <property type="project" value="TreeGrafter"/>
</dbReference>
<dbReference type="OrthoDB" id="4173905at2759"/>
<dbReference type="EMBL" id="LSBJ02000006">
    <property type="protein sequence ID" value="OAQ63129.1"/>
    <property type="molecule type" value="Genomic_DNA"/>
</dbReference>
<comment type="caution">
    <text evidence="4">The sequence shown here is derived from an EMBL/GenBank/DDBJ whole genome shotgun (WGS) entry which is preliminary data.</text>
</comment>
<dbReference type="PROSITE" id="PS01066">
    <property type="entry name" value="UPP_SYNTHASE"/>
    <property type="match status" value="1"/>
</dbReference>
<dbReference type="InterPro" id="IPR018520">
    <property type="entry name" value="UPP_synth-like_CS"/>
</dbReference>
<gene>
    <name evidence="4" type="ORF">VFPPC_09025</name>
</gene>
<proteinExistence type="inferred from homology"/>
<dbReference type="GO" id="GO:0005783">
    <property type="term" value="C:endoplasmic reticulum"/>
    <property type="evidence" value="ECO:0007669"/>
    <property type="project" value="TreeGrafter"/>
</dbReference>
<reference evidence="4 5" key="1">
    <citation type="journal article" date="2016" name="PLoS Pathog.">
        <title>Biosynthesis of antibiotic leucinostatins in bio-control fungus Purpureocillium lilacinum and their inhibition on phytophthora revealed by genome mining.</title>
        <authorList>
            <person name="Wang G."/>
            <person name="Liu Z."/>
            <person name="Lin R."/>
            <person name="Li E."/>
            <person name="Mao Z."/>
            <person name="Ling J."/>
            <person name="Yang Y."/>
            <person name="Yin W.B."/>
            <person name="Xie B."/>
        </authorList>
    </citation>
    <scope>NUCLEOTIDE SEQUENCE [LARGE SCALE GENOMIC DNA]</scope>
    <source>
        <strain evidence="4">170</strain>
    </source>
</reference>
<evidence type="ECO:0000256" key="3">
    <source>
        <dbReference type="RuleBase" id="RU363018"/>
    </source>
</evidence>
<organism evidence="4 5">
    <name type="scientific">Pochonia chlamydosporia 170</name>
    <dbReference type="NCBI Taxonomy" id="1380566"/>
    <lineage>
        <taxon>Eukaryota</taxon>
        <taxon>Fungi</taxon>
        <taxon>Dikarya</taxon>
        <taxon>Ascomycota</taxon>
        <taxon>Pezizomycotina</taxon>
        <taxon>Sordariomycetes</taxon>
        <taxon>Hypocreomycetidae</taxon>
        <taxon>Hypocreales</taxon>
        <taxon>Clavicipitaceae</taxon>
        <taxon>Pochonia</taxon>
    </lineage>
</organism>
<dbReference type="NCBIfam" id="TIGR00055">
    <property type="entry name" value="uppS"/>
    <property type="match status" value="1"/>
</dbReference>
<dbReference type="GeneID" id="28851623"/>
<keyword evidence="5" id="KW-1185">Reference proteome</keyword>
<dbReference type="Proteomes" id="UP000078397">
    <property type="component" value="Unassembled WGS sequence"/>
</dbReference>
<evidence type="ECO:0000256" key="2">
    <source>
        <dbReference type="ARBA" id="ARBA00022679"/>
    </source>
</evidence>
<evidence type="ECO:0000313" key="4">
    <source>
        <dbReference type="EMBL" id="OAQ63129.1"/>
    </source>
</evidence>
<protein>
    <recommendedName>
        <fullName evidence="3">Alkyl transferase</fullName>
        <ecNumber evidence="3">2.5.1.-</ecNumber>
    </recommendedName>
</protein>
<dbReference type="Gene3D" id="3.40.1180.10">
    <property type="entry name" value="Decaprenyl diphosphate synthase-like"/>
    <property type="match status" value="1"/>
</dbReference>
<dbReference type="InterPro" id="IPR001441">
    <property type="entry name" value="UPP_synth-like"/>
</dbReference>
<dbReference type="PANTHER" id="PTHR10291">
    <property type="entry name" value="DEHYDRODOLICHYL DIPHOSPHATE SYNTHASE FAMILY MEMBER"/>
    <property type="match status" value="1"/>
</dbReference>
<accession>A0A179FDE5</accession>
<comment type="similarity">
    <text evidence="1 3">Belongs to the UPP synthase family.</text>
</comment>
<evidence type="ECO:0000256" key="1">
    <source>
        <dbReference type="ARBA" id="ARBA00005432"/>
    </source>
</evidence>
<dbReference type="STRING" id="1380566.A0A179FDE5"/>
<dbReference type="SUPFAM" id="SSF64005">
    <property type="entry name" value="Undecaprenyl diphosphate synthase"/>
    <property type="match status" value="1"/>
</dbReference>
<dbReference type="EC" id="2.5.1.-" evidence="3"/>
<dbReference type="GO" id="GO:1904423">
    <property type="term" value="C:dehydrodolichyl diphosphate synthase complex"/>
    <property type="evidence" value="ECO:0007669"/>
    <property type="project" value="TreeGrafter"/>
</dbReference>
<dbReference type="GO" id="GO:0005811">
    <property type="term" value="C:lipid droplet"/>
    <property type="evidence" value="ECO:0007669"/>
    <property type="project" value="TreeGrafter"/>
</dbReference>
<evidence type="ECO:0000313" key="5">
    <source>
        <dbReference type="Proteomes" id="UP000078397"/>
    </source>
</evidence>
<dbReference type="Pfam" id="PF01255">
    <property type="entry name" value="Prenyltransf"/>
    <property type="match status" value="1"/>
</dbReference>
<dbReference type="GO" id="GO:0016020">
    <property type="term" value="C:membrane"/>
    <property type="evidence" value="ECO:0007669"/>
    <property type="project" value="TreeGrafter"/>
</dbReference>
<sequence length="270" mass="30712">MKEDVQSSLQQSPAFPLAEWTTNTAIGLTINVLRQGDVPQHIAFIMDGNRRFAKEVGIEVKAGHKRGSLPFQKLCDFGFRTGVKTVTAFVFSIENYKRPQSEIDGLLELLSEKMNDVYLMAQKHEACVRLLGERELIRHDVLAELEELEAKTRNNTKAALNMCFAYTGRAEITSAIRSAVSEMADEQATGESEGRHSQAIGLESIEKKLYTSDDPPLDIVIRTSGAERLSDFLLWQCNQDTQIYFLKCLWPQIGVLHLIMVFMEWQWRRK</sequence>
<keyword evidence="2 3" id="KW-0808">Transferase</keyword>
<dbReference type="KEGG" id="pchm:VFPPC_09025"/>
<dbReference type="CDD" id="cd00475">
    <property type="entry name" value="Cis_IPPS"/>
    <property type="match status" value="1"/>
</dbReference>
<dbReference type="RefSeq" id="XP_018140709.1">
    <property type="nucleotide sequence ID" value="XM_018287629.1"/>
</dbReference>
<dbReference type="InterPro" id="IPR036424">
    <property type="entry name" value="UPP_synth-like_sf"/>
</dbReference>
<dbReference type="GO" id="GO:0045547">
    <property type="term" value="F:ditrans,polycis-polyprenyl diphosphate synthase [(2E,6E)-farnesyl diphosphate specific] activity"/>
    <property type="evidence" value="ECO:0007669"/>
    <property type="project" value="TreeGrafter"/>
</dbReference>
<name>A0A179FDE5_METCM</name>
<dbReference type="AlphaFoldDB" id="A0A179FDE5"/>
<dbReference type="PANTHER" id="PTHR10291:SF43">
    <property type="entry name" value="DEHYDRODOLICHYL DIPHOSPHATE SYNTHASE COMPLEX SUBUNIT DHDDS"/>
    <property type="match status" value="1"/>
</dbReference>